<dbReference type="PaxDb" id="55529-EKX33135"/>
<protein>
    <submittedName>
        <fullName evidence="1 2">Uncharacterized protein</fullName>
    </submittedName>
</protein>
<dbReference type="EMBL" id="JH993155">
    <property type="protein sequence ID" value="EKX33135.1"/>
    <property type="molecule type" value="Genomic_DNA"/>
</dbReference>
<dbReference type="RefSeq" id="XP_005820115.1">
    <property type="nucleotide sequence ID" value="XM_005820058.1"/>
</dbReference>
<dbReference type="Proteomes" id="UP000011087">
    <property type="component" value="Unassembled WGS sequence"/>
</dbReference>
<dbReference type="HOGENOM" id="CLU_898476_0_0_1"/>
<reference evidence="3" key="2">
    <citation type="submission" date="2012-11" db="EMBL/GenBank/DDBJ databases">
        <authorList>
            <person name="Kuo A."/>
            <person name="Curtis B.A."/>
            <person name="Tanifuji G."/>
            <person name="Burki F."/>
            <person name="Gruber A."/>
            <person name="Irimia M."/>
            <person name="Maruyama S."/>
            <person name="Arias M.C."/>
            <person name="Ball S.G."/>
            <person name="Gile G.H."/>
            <person name="Hirakawa Y."/>
            <person name="Hopkins J.F."/>
            <person name="Rensing S.A."/>
            <person name="Schmutz J."/>
            <person name="Symeonidi A."/>
            <person name="Elias M."/>
            <person name="Eveleigh R.J."/>
            <person name="Herman E.K."/>
            <person name="Klute M.J."/>
            <person name="Nakayama T."/>
            <person name="Obornik M."/>
            <person name="Reyes-Prieto A."/>
            <person name="Armbrust E.V."/>
            <person name="Aves S.J."/>
            <person name="Beiko R.G."/>
            <person name="Coutinho P."/>
            <person name="Dacks J.B."/>
            <person name="Durnford D.G."/>
            <person name="Fast N.M."/>
            <person name="Green B.R."/>
            <person name="Grisdale C."/>
            <person name="Hempe F."/>
            <person name="Henrissat B."/>
            <person name="Hoppner M.P."/>
            <person name="Ishida K.-I."/>
            <person name="Kim E."/>
            <person name="Koreny L."/>
            <person name="Kroth P.G."/>
            <person name="Liu Y."/>
            <person name="Malik S.-B."/>
            <person name="Maier U.G."/>
            <person name="McRose D."/>
            <person name="Mock T."/>
            <person name="Neilson J.A."/>
            <person name="Onodera N.T."/>
            <person name="Poole A.M."/>
            <person name="Pritham E.J."/>
            <person name="Richards T.A."/>
            <person name="Rocap G."/>
            <person name="Roy S.W."/>
            <person name="Sarai C."/>
            <person name="Schaack S."/>
            <person name="Shirato S."/>
            <person name="Slamovits C.H."/>
            <person name="Spencer D.F."/>
            <person name="Suzuki S."/>
            <person name="Worden A.Z."/>
            <person name="Zauner S."/>
            <person name="Barry K."/>
            <person name="Bell C."/>
            <person name="Bharti A.K."/>
            <person name="Crow J.A."/>
            <person name="Grimwood J."/>
            <person name="Kramer R."/>
            <person name="Lindquist E."/>
            <person name="Lucas S."/>
            <person name="Salamov A."/>
            <person name="McFadden G.I."/>
            <person name="Lane C.E."/>
            <person name="Keeling P.J."/>
            <person name="Gray M.W."/>
            <person name="Grigoriev I.V."/>
            <person name="Archibald J.M."/>
        </authorList>
    </citation>
    <scope>NUCLEOTIDE SEQUENCE</scope>
    <source>
        <strain evidence="3">CCMP2712</strain>
    </source>
</reference>
<dbReference type="KEGG" id="gtt:GUITHDRAFT_120703"/>
<dbReference type="GeneID" id="17289850"/>
<evidence type="ECO:0000313" key="3">
    <source>
        <dbReference type="Proteomes" id="UP000011087"/>
    </source>
</evidence>
<reference evidence="2" key="3">
    <citation type="submission" date="2015-06" db="UniProtKB">
        <authorList>
            <consortium name="EnsemblProtists"/>
        </authorList>
    </citation>
    <scope>IDENTIFICATION</scope>
</reference>
<evidence type="ECO:0000313" key="1">
    <source>
        <dbReference type="EMBL" id="EKX33135.1"/>
    </source>
</evidence>
<proteinExistence type="predicted"/>
<organism evidence="1">
    <name type="scientific">Guillardia theta (strain CCMP2712)</name>
    <name type="common">Cryptophyte</name>
    <dbReference type="NCBI Taxonomy" id="905079"/>
    <lineage>
        <taxon>Eukaryota</taxon>
        <taxon>Cryptophyceae</taxon>
        <taxon>Pyrenomonadales</taxon>
        <taxon>Geminigeraceae</taxon>
        <taxon>Guillardia</taxon>
    </lineage>
</organism>
<name>L1IBB5_GUITC</name>
<dbReference type="EnsemblProtists" id="EKX33135">
    <property type="protein sequence ID" value="EKX33135"/>
    <property type="gene ID" value="GUITHDRAFT_120703"/>
</dbReference>
<reference evidence="1 3" key="1">
    <citation type="journal article" date="2012" name="Nature">
        <title>Algal genomes reveal evolutionary mosaicism and the fate of nucleomorphs.</title>
        <authorList>
            <consortium name="DOE Joint Genome Institute"/>
            <person name="Curtis B.A."/>
            <person name="Tanifuji G."/>
            <person name="Burki F."/>
            <person name="Gruber A."/>
            <person name="Irimia M."/>
            <person name="Maruyama S."/>
            <person name="Arias M.C."/>
            <person name="Ball S.G."/>
            <person name="Gile G.H."/>
            <person name="Hirakawa Y."/>
            <person name="Hopkins J.F."/>
            <person name="Kuo A."/>
            <person name="Rensing S.A."/>
            <person name="Schmutz J."/>
            <person name="Symeonidi A."/>
            <person name="Elias M."/>
            <person name="Eveleigh R.J."/>
            <person name="Herman E.K."/>
            <person name="Klute M.J."/>
            <person name="Nakayama T."/>
            <person name="Obornik M."/>
            <person name="Reyes-Prieto A."/>
            <person name="Armbrust E.V."/>
            <person name="Aves S.J."/>
            <person name="Beiko R.G."/>
            <person name="Coutinho P."/>
            <person name="Dacks J.B."/>
            <person name="Durnford D.G."/>
            <person name="Fast N.M."/>
            <person name="Green B.R."/>
            <person name="Grisdale C.J."/>
            <person name="Hempel F."/>
            <person name="Henrissat B."/>
            <person name="Hoppner M.P."/>
            <person name="Ishida K."/>
            <person name="Kim E."/>
            <person name="Koreny L."/>
            <person name="Kroth P.G."/>
            <person name="Liu Y."/>
            <person name="Malik S.B."/>
            <person name="Maier U.G."/>
            <person name="McRose D."/>
            <person name="Mock T."/>
            <person name="Neilson J.A."/>
            <person name="Onodera N.T."/>
            <person name="Poole A.M."/>
            <person name="Pritham E.J."/>
            <person name="Richards T.A."/>
            <person name="Rocap G."/>
            <person name="Roy S.W."/>
            <person name="Sarai C."/>
            <person name="Schaack S."/>
            <person name="Shirato S."/>
            <person name="Slamovits C.H."/>
            <person name="Spencer D.F."/>
            <person name="Suzuki S."/>
            <person name="Worden A.Z."/>
            <person name="Zauner S."/>
            <person name="Barry K."/>
            <person name="Bell C."/>
            <person name="Bharti A.K."/>
            <person name="Crow J.A."/>
            <person name="Grimwood J."/>
            <person name="Kramer R."/>
            <person name="Lindquist E."/>
            <person name="Lucas S."/>
            <person name="Salamov A."/>
            <person name="McFadden G.I."/>
            <person name="Lane C.E."/>
            <person name="Keeling P.J."/>
            <person name="Gray M.W."/>
            <person name="Grigoriev I.V."/>
            <person name="Archibald J.M."/>
        </authorList>
    </citation>
    <scope>NUCLEOTIDE SEQUENCE</scope>
    <source>
        <strain evidence="1 3">CCMP2712</strain>
    </source>
</reference>
<dbReference type="AlphaFoldDB" id="L1IBB5"/>
<gene>
    <name evidence="1" type="ORF">GUITHDRAFT_120703</name>
</gene>
<keyword evidence="3" id="KW-1185">Reference proteome</keyword>
<sequence>MPPRYLTSMMKTGRIKRVKALTRQWISSNGTHPSPDDFLNLLKLASPSRIPLVQEVIWIYESSESLEVEDGERMLVEAVLLYLLHVEGLQDILRSVDKHLRPPRRLGVTAETLKAILQDITEEPVSDEAVEAAHGMYREQQQEEPSAPDPPALARAVSATLYLRYRKEIWSSRYSREATAFRRGQLYVEGWLARMRGFVKKSLRQQKPKSKFLLQASSSVRQQSTEKYGVTGIWAGRQPMEVRGPEGEAIVLCDCGCGVSAPAASFYWRLTRCPRDGPSQEFLDSFQLSEIESGHRFLVRQYQPSALIRT</sequence>
<accession>L1IBB5</accession>
<evidence type="ECO:0000313" key="2">
    <source>
        <dbReference type="EnsemblProtists" id="EKX33135"/>
    </source>
</evidence>